<evidence type="ECO:0000313" key="1">
    <source>
        <dbReference type="EMBL" id="GAE95231.1"/>
    </source>
</evidence>
<gene>
    <name evidence="1" type="ORF">JCM21714_4446</name>
</gene>
<dbReference type="eggNOG" id="COG0489">
    <property type="taxonomic scope" value="Bacteria"/>
</dbReference>
<keyword evidence="2" id="KW-1185">Reference proteome</keyword>
<protein>
    <submittedName>
        <fullName evidence="1">Tyrosine-protein kinase EpsD</fullName>
    </submittedName>
</protein>
<keyword evidence="1" id="KW-0808">Transferase</keyword>
<name>W4VPX8_9BACI</name>
<comment type="caution">
    <text evidence="1">The sequence shown here is derived from an EMBL/GenBank/DDBJ whole genome shotgun (WGS) entry which is preliminary data.</text>
</comment>
<organism evidence="1 2">
    <name type="scientific">Gracilibacillus boraciitolerans JCM 21714</name>
    <dbReference type="NCBI Taxonomy" id="1298598"/>
    <lineage>
        <taxon>Bacteria</taxon>
        <taxon>Bacillati</taxon>
        <taxon>Bacillota</taxon>
        <taxon>Bacilli</taxon>
        <taxon>Bacillales</taxon>
        <taxon>Bacillaceae</taxon>
        <taxon>Gracilibacillus</taxon>
    </lineage>
</organism>
<accession>W4VPX8</accession>
<dbReference type="InterPro" id="IPR027417">
    <property type="entry name" value="P-loop_NTPase"/>
</dbReference>
<dbReference type="STRING" id="1298598.JCM21714_4446"/>
<dbReference type="Gene3D" id="3.40.50.300">
    <property type="entry name" value="P-loop containing nucleotide triphosphate hydrolases"/>
    <property type="match status" value="1"/>
</dbReference>
<keyword evidence="1" id="KW-0418">Kinase</keyword>
<evidence type="ECO:0000313" key="2">
    <source>
        <dbReference type="Proteomes" id="UP000019102"/>
    </source>
</evidence>
<dbReference type="GO" id="GO:0016301">
    <property type="term" value="F:kinase activity"/>
    <property type="evidence" value="ECO:0007669"/>
    <property type="project" value="UniProtKB-KW"/>
</dbReference>
<proteinExistence type="predicted"/>
<dbReference type="EMBL" id="BAVS01000044">
    <property type="protein sequence ID" value="GAE95231.1"/>
    <property type="molecule type" value="Genomic_DNA"/>
</dbReference>
<reference evidence="1 2" key="1">
    <citation type="journal article" date="2014" name="Genome Announc.">
        <title>Draft Genome Sequence of the Boron-Tolerant and Moderately Halotolerant Bacterium Gracilibacillus boraciitolerans JCM 21714T.</title>
        <authorList>
            <person name="Ahmed I."/>
            <person name="Oshima K."/>
            <person name="Suda W."/>
            <person name="Kitamura K."/>
            <person name="Iida T."/>
            <person name="Ohmori Y."/>
            <person name="Fujiwara T."/>
            <person name="Hattori M."/>
            <person name="Ohkuma M."/>
        </authorList>
    </citation>
    <scope>NUCLEOTIDE SEQUENCE [LARGE SCALE GENOMIC DNA]</scope>
    <source>
        <strain evidence="1 2">JCM 21714</strain>
    </source>
</reference>
<dbReference type="Proteomes" id="UP000019102">
    <property type="component" value="Unassembled WGS sequence"/>
</dbReference>
<sequence length="66" mass="7510">MLKRKKQSNLANVRHLITKMNPRSPIAEQFKTIRTNLQFSNIDGELKTILVTSSGPLKGNHQQQPI</sequence>
<dbReference type="AlphaFoldDB" id="W4VPX8"/>